<protein>
    <submittedName>
        <fullName evidence="2">Uncharacterized protein</fullName>
    </submittedName>
</protein>
<dbReference type="RefSeq" id="WP_111149775.1">
    <property type="nucleotide sequence ID" value="NZ_QKRB01000062.1"/>
</dbReference>
<evidence type="ECO:0000313" key="3">
    <source>
        <dbReference type="Proteomes" id="UP000249522"/>
    </source>
</evidence>
<dbReference type="OrthoDB" id="2600394at2"/>
<keyword evidence="1" id="KW-0812">Transmembrane</keyword>
<keyword evidence="3" id="KW-1185">Reference proteome</keyword>
<evidence type="ECO:0000313" key="2">
    <source>
        <dbReference type="EMBL" id="PZD92950.1"/>
    </source>
</evidence>
<dbReference type="AlphaFoldDB" id="A0A2W1L448"/>
<accession>A0A2W1L448</accession>
<keyword evidence="1" id="KW-1133">Transmembrane helix</keyword>
<dbReference type="Proteomes" id="UP000249522">
    <property type="component" value="Unassembled WGS sequence"/>
</dbReference>
<feature type="transmembrane region" description="Helical" evidence="1">
    <location>
        <begin position="146"/>
        <end position="165"/>
    </location>
</feature>
<reference evidence="2 3" key="1">
    <citation type="submission" date="2018-06" db="EMBL/GenBank/DDBJ databases">
        <title>Paenibacillus imtechensis sp. nov.</title>
        <authorList>
            <person name="Pinnaka A.K."/>
            <person name="Singh H."/>
            <person name="Kaur M."/>
        </authorList>
    </citation>
    <scope>NUCLEOTIDE SEQUENCE [LARGE SCALE GENOMIC DNA]</scope>
    <source>
        <strain evidence="2 3">SMB1</strain>
    </source>
</reference>
<organism evidence="2 3">
    <name type="scientific">Paenibacillus sambharensis</name>
    <dbReference type="NCBI Taxonomy" id="1803190"/>
    <lineage>
        <taxon>Bacteria</taxon>
        <taxon>Bacillati</taxon>
        <taxon>Bacillota</taxon>
        <taxon>Bacilli</taxon>
        <taxon>Bacillales</taxon>
        <taxon>Paenibacillaceae</taxon>
        <taxon>Paenibacillus</taxon>
    </lineage>
</organism>
<feature type="transmembrane region" description="Helical" evidence="1">
    <location>
        <begin position="43"/>
        <end position="65"/>
    </location>
</feature>
<proteinExistence type="predicted"/>
<feature type="transmembrane region" description="Helical" evidence="1">
    <location>
        <begin position="91"/>
        <end position="117"/>
    </location>
</feature>
<evidence type="ECO:0000256" key="1">
    <source>
        <dbReference type="SAM" id="Phobius"/>
    </source>
</evidence>
<feature type="transmembrane region" description="Helical" evidence="1">
    <location>
        <begin position="218"/>
        <end position="239"/>
    </location>
</feature>
<feature type="transmembrane region" description="Helical" evidence="1">
    <location>
        <begin position="17"/>
        <end position="37"/>
    </location>
</feature>
<keyword evidence="1" id="KW-0472">Membrane</keyword>
<name>A0A2W1L448_9BACL</name>
<gene>
    <name evidence="2" type="ORF">DNH61_25450</name>
</gene>
<dbReference type="EMBL" id="QKRB01000062">
    <property type="protein sequence ID" value="PZD92950.1"/>
    <property type="molecule type" value="Genomic_DNA"/>
</dbReference>
<sequence length="252" mass="27310">MKAYRSLLHKDIRQSRFAFLLSFSMLMFLQLGCFVLAHGVEPGLATVLSIFGTYLSAFLMPVLFLQSLQAEWKSHTVYYWMNSPGSGYPVLLAKLTAAAAMTVLIMGACSAATLGIYTYEAHVIDGLSGISQSMKPLLAQAYRMDAVLLLYAVMFSLGLGFVFLAGKSVRYGSLPAFAALCAVLAVSIGSMLGGWLEWLPFRLPLGISLANESLAVEYATYSLGGIILLLILSAALLLVNNWLLKEKAQVTN</sequence>
<feature type="transmembrane region" description="Helical" evidence="1">
    <location>
        <begin position="177"/>
        <end position="198"/>
    </location>
</feature>
<comment type="caution">
    <text evidence="2">The sequence shown here is derived from an EMBL/GenBank/DDBJ whole genome shotgun (WGS) entry which is preliminary data.</text>
</comment>